<keyword evidence="1" id="KW-0378">Hydrolase</keyword>
<dbReference type="Proteomes" id="UP001232536">
    <property type="component" value="Unassembled WGS sequence"/>
</dbReference>
<proteinExistence type="predicted"/>
<dbReference type="Gene3D" id="3.40.50.1110">
    <property type="entry name" value="SGNH hydrolase"/>
    <property type="match status" value="1"/>
</dbReference>
<dbReference type="EMBL" id="JAUQYP010000001">
    <property type="protein sequence ID" value="MDO8107039.1"/>
    <property type="molecule type" value="Genomic_DNA"/>
</dbReference>
<name>A0ABT9D836_9CELL</name>
<reference evidence="1 2" key="1">
    <citation type="submission" date="2023-07" db="EMBL/GenBank/DDBJ databases">
        <title>Description of novel actinomycetes strains, isolated from tidal flat sediment.</title>
        <authorList>
            <person name="Lu C."/>
        </authorList>
    </citation>
    <scope>NUCLEOTIDE SEQUENCE [LARGE SCALE GENOMIC DNA]</scope>
    <source>
        <strain evidence="1 2">SYSU T00b441</strain>
    </source>
</reference>
<keyword evidence="2" id="KW-1185">Reference proteome</keyword>
<organism evidence="1 2">
    <name type="scientific">Actinotalea lenta</name>
    <dbReference type="NCBI Taxonomy" id="3064654"/>
    <lineage>
        <taxon>Bacteria</taxon>
        <taxon>Bacillati</taxon>
        <taxon>Actinomycetota</taxon>
        <taxon>Actinomycetes</taxon>
        <taxon>Micrococcales</taxon>
        <taxon>Cellulomonadaceae</taxon>
        <taxon>Actinotalea</taxon>
    </lineage>
</organism>
<dbReference type="EC" id="3.1.-.-" evidence="1"/>
<gene>
    <name evidence="1" type="ORF">Q6348_07480</name>
</gene>
<comment type="caution">
    <text evidence="1">The sequence shown here is derived from an EMBL/GenBank/DDBJ whole genome shotgun (WGS) entry which is preliminary data.</text>
</comment>
<dbReference type="InterPro" id="IPR036514">
    <property type="entry name" value="SGNH_hydro_sf"/>
</dbReference>
<accession>A0ABT9D836</accession>
<dbReference type="RefSeq" id="WP_304600676.1">
    <property type="nucleotide sequence ID" value="NZ_JAUQYP010000001.1"/>
</dbReference>
<dbReference type="GO" id="GO:0016787">
    <property type="term" value="F:hydrolase activity"/>
    <property type="evidence" value="ECO:0007669"/>
    <property type="project" value="UniProtKB-KW"/>
</dbReference>
<evidence type="ECO:0000313" key="2">
    <source>
        <dbReference type="Proteomes" id="UP001232536"/>
    </source>
</evidence>
<dbReference type="PROSITE" id="PS51257">
    <property type="entry name" value="PROKAR_LIPOPROTEIN"/>
    <property type="match status" value="1"/>
</dbReference>
<protein>
    <submittedName>
        <fullName evidence="1">SGNH/GDSL hydrolase family protein</fullName>
        <ecNumber evidence="1">3.1.-.-</ecNumber>
    </submittedName>
</protein>
<evidence type="ECO:0000313" key="1">
    <source>
        <dbReference type="EMBL" id="MDO8107039.1"/>
    </source>
</evidence>
<dbReference type="SUPFAM" id="SSF52266">
    <property type="entry name" value="SGNH hydrolase"/>
    <property type="match status" value="1"/>
</dbReference>
<sequence length="256" mass="27416">MMRRALMIVGAAAILVGCSSGPEPLPTDEPWDLVWFSDSGGIGVADLWAQRITEDVGVEVVVHDYAVGGLGAGQVLAWIDDTPTALPVLRQEIADAEIVVVYGNPGDASDTLDVGLCLDVSQYHHAAPTASTEADFAPYRQILDSIYQVVFDLREDKQTIVRATDMYAPTISAWREFGVDTECTAAWETWSDSIRQVADAWGVPTVSLYDAYNGADHTADPRQAGVIGPDGAHPNDAGRALIVETLAAAGYEPVDR</sequence>